<organism evidence="1 2">
    <name type="scientific">Sousa chinensis</name>
    <name type="common">Indo-pacific humpbacked dolphin</name>
    <name type="synonym">Steno chinensis</name>
    <dbReference type="NCBI Taxonomy" id="103600"/>
    <lineage>
        <taxon>Eukaryota</taxon>
        <taxon>Metazoa</taxon>
        <taxon>Chordata</taxon>
        <taxon>Craniata</taxon>
        <taxon>Vertebrata</taxon>
        <taxon>Euteleostomi</taxon>
        <taxon>Mammalia</taxon>
        <taxon>Eutheria</taxon>
        <taxon>Laurasiatheria</taxon>
        <taxon>Artiodactyla</taxon>
        <taxon>Whippomorpha</taxon>
        <taxon>Cetacea</taxon>
        <taxon>Odontoceti</taxon>
        <taxon>Delphinidae</taxon>
        <taxon>Sousa</taxon>
    </lineage>
</organism>
<dbReference type="AlphaFoldDB" id="A0A484GQI6"/>
<gene>
    <name evidence="1" type="ORF">DBR06_SOUSAS32410003</name>
</gene>
<dbReference type="EMBL" id="QWLN02004906">
    <property type="protein sequence ID" value="TEA37965.1"/>
    <property type="molecule type" value="Genomic_DNA"/>
</dbReference>
<feature type="non-terminal residue" evidence="1">
    <location>
        <position position="1"/>
    </location>
</feature>
<sequence length="42" mass="4921">RLARKTNKEVFVSCNPQITDSNVVLLVRNRIKEEMEAFVERS</sequence>
<evidence type="ECO:0000313" key="2">
    <source>
        <dbReference type="Proteomes" id="UP000295264"/>
    </source>
</evidence>
<keyword evidence="2" id="KW-1185">Reference proteome</keyword>
<comment type="caution">
    <text evidence="1">The sequence shown here is derived from an EMBL/GenBank/DDBJ whole genome shotgun (WGS) entry which is preliminary data.</text>
</comment>
<dbReference type="Proteomes" id="UP000295264">
    <property type="component" value="Unassembled WGS sequence"/>
</dbReference>
<protein>
    <submittedName>
        <fullName evidence="1">Uncharacterized protein</fullName>
    </submittedName>
</protein>
<proteinExistence type="predicted"/>
<evidence type="ECO:0000313" key="1">
    <source>
        <dbReference type="EMBL" id="TEA37965.1"/>
    </source>
</evidence>
<name>A0A484GQI6_SOUCH</name>
<reference evidence="1 2" key="1">
    <citation type="journal article" date="2018" name="Genomics">
        <title>Molecular footprints of inshore aquatic adaptation in Indo-Pacific humpback dolphin (Sousa chinensis).</title>
        <authorList>
            <person name="Ming Y."/>
            <person name="Jian J."/>
            <person name="Yu F."/>
            <person name="Yu X."/>
            <person name="Wang J."/>
            <person name="Liu W."/>
        </authorList>
    </citation>
    <scope>NUCLEOTIDE SEQUENCE [LARGE SCALE GENOMIC DNA]</scope>
    <source>
        <strain evidence="1">MY-2018</strain>
        <tissue evidence="1">Skin</tissue>
    </source>
</reference>
<feature type="non-terminal residue" evidence="1">
    <location>
        <position position="42"/>
    </location>
</feature>
<accession>A0A484GQI6</accession>